<protein>
    <submittedName>
        <fullName evidence="2">13133_t:CDS:1</fullName>
    </submittedName>
</protein>
<sequence>PKDKYPDKRTLGYPFDRPFKNGSFEKTFKGLRNTAYRDVCIRWVENFPDFTV</sequence>
<dbReference type="AlphaFoldDB" id="A0A9N9NNT8"/>
<organism evidence="2 3">
    <name type="scientific">Acaulospora morrowiae</name>
    <dbReference type="NCBI Taxonomy" id="94023"/>
    <lineage>
        <taxon>Eukaryota</taxon>
        <taxon>Fungi</taxon>
        <taxon>Fungi incertae sedis</taxon>
        <taxon>Mucoromycota</taxon>
        <taxon>Glomeromycotina</taxon>
        <taxon>Glomeromycetes</taxon>
        <taxon>Diversisporales</taxon>
        <taxon>Acaulosporaceae</taxon>
        <taxon>Acaulospora</taxon>
    </lineage>
</organism>
<evidence type="ECO:0000313" key="3">
    <source>
        <dbReference type="Proteomes" id="UP000789342"/>
    </source>
</evidence>
<dbReference type="InterPro" id="IPR005203">
    <property type="entry name" value="Hemocyanin_C"/>
</dbReference>
<evidence type="ECO:0000259" key="1">
    <source>
        <dbReference type="Pfam" id="PF03723"/>
    </source>
</evidence>
<keyword evidence="3" id="KW-1185">Reference proteome</keyword>
<dbReference type="Gene3D" id="2.60.40.1520">
    <property type="entry name" value="Hemocyanin, C-terminal domain"/>
    <property type="match status" value="1"/>
</dbReference>
<evidence type="ECO:0000313" key="2">
    <source>
        <dbReference type="EMBL" id="CAG8747422.1"/>
    </source>
</evidence>
<comment type="caution">
    <text evidence="2">The sequence shown here is derived from an EMBL/GenBank/DDBJ whole genome shotgun (WGS) entry which is preliminary data.</text>
</comment>
<dbReference type="Proteomes" id="UP000789342">
    <property type="component" value="Unassembled WGS sequence"/>
</dbReference>
<dbReference type="Pfam" id="PF03723">
    <property type="entry name" value="Hemocyanin_C"/>
    <property type="match status" value="1"/>
</dbReference>
<dbReference type="SUPFAM" id="SSF81296">
    <property type="entry name" value="E set domains"/>
    <property type="match status" value="1"/>
</dbReference>
<accession>A0A9N9NNT8</accession>
<dbReference type="EMBL" id="CAJVPV010033659">
    <property type="protein sequence ID" value="CAG8747422.1"/>
    <property type="molecule type" value="Genomic_DNA"/>
</dbReference>
<dbReference type="InterPro" id="IPR037020">
    <property type="entry name" value="Hemocyanin_C_sf"/>
</dbReference>
<dbReference type="OrthoDB" id="8119704at2759"/>
<proteinExistence type="predicted"/>
<gene>
    <name evidence="2" type="ORF">AMORRO_LOCUS15129</name>
</gene>
<dbReference type="InterPro" id="IPR014756">
    <property type="entry name" value="Ig_E-set"/>
</dbReference>
<reference evidence="2" key="1">
    <citation type="submission" date="2021-06" db="EMBL/GenBank/DDBJ databases">
        <authorList>
            <person name="Kallberg Y."/>
            <person name="Tangrot J."/>
            <person name="Rosling A."/>
        </authorList>
    </citation>
    <scope>NUCLEOTIDE SEQUENCE</scope>
    <source>
        <strain evidence="2">CL551</strain>
    </source>
</reference>
<feature type="domain" description="Hemocyanin C-terminal" evidence="1">
    <location>
        <begin position="3"/>
        <end position="42"/>
    </location>
</feature>
<name>A0A9N9NNT8_9GLOM</name>
<feature type="non-terminal residue" evidence="2">
    <location>
        <position position="52"/>
    </location>
</feature>